<dbReference type="InterPro" id="IPR016181">
    <property type="entry name" value="Acyl_CoA_acyltransferase"/>
</dbReference>
<protein>
    <submittedName>
        <fullName evidence="2">N-acetyltransferase YbbJ</fullName>
    </submittedName>
</protein>
<gene>
    <name evidence="2" type="primary">ybbJ</name>
    <name evidence="2" type="ORF">GCM10011409_14860</name>
</gene>
<dbReference type="InterPro" id="IPR000182">
    <property type="entry name" value="GNAT_dom"/>
</dbReference>
<dbReference type="SUPFAM" id="SSF55729">
    <property type="entry name" value="Acyl-CoA N-acyltransferases (Nat)"/>
    <property type="match status" value="1"/>
</dbReference>
<organism evidence="2 3">
    <name type="scientific">Lentibacillus populi</name>
    <dbReference type="NCBI Taxonomy" id="1827502"/>
    <lineage>
        <taxon>Bacteria</taxon>
        <taxon>Bacillati</taxon>
        <taxon>Bacillota</taxon>
        <taxon>Bacilli</taxon>
        <taxon>Bacillales</taxon>
        <taxon>Bacillaceae</taxon>
        <taxon>Lentibacillus</taxon>
    </lineage>
</organism>
<evidence type="ECO:0000313" key="2">
    <source>
        <dbReference type="EMBL" id="GGB38383.1"/>
    </source>
</evidence>
<dbReference type="AlphaFoldDB" id="A0A9W5TW94"/>
<dbReference type="Proteomes" id="UP000621492">
    <property type="component" value="Unassembled WGS sequence"/>
</dbReference>
<reference evidence="2" key="1">
    <citation type="journal article" date="2014" name="Int. J. Syst. Evol. Microbiol.">
        <title>Complete genome sequence of Corynebacterium casei LMG S-19264T (=DSM 44701T), isolated from a smear-ripened cheese.</title>
        <authorList>
            <consortium name="US DOE Joint Genome Institute (JGI-PGF)"/>
            <person name="Walter F."/>
            <person name="Albersmeier A."/>
            <person name="Kalinowski J."/>
            <person name="Ruckert C."/>
        </authorList>
    </citation>
    <scope>NUCLEOTIDE SEQUENCE</scope>
    <source>
        <strain evidence="2">CGMCC 1.15454</strain>
    </source>
</reference>
<keyword evidence="3" id="KW-1185">Reference proteome</keyword>
<dbReference type="EMBL" id="BMJD01000008">
    <property type="protein sequence ID" value="GGB38383.1"/>
    <property type="molecule type" value="Genomic_DNA"/>
</dbReference>
<dbReference type="PANTHER" id="PTHR43328">
    <property type="entry name" value="ACETYLTRANSFERASE-RELATED"/>
    <property type="match status" value="1"/>
</dbReference>
<proteinExistence type="predicted"/>
<dbReference type="Pfam" id="PF00583">
    <property type="entry name" value="Acetyltransf_1"/>
    <property type="match status" value="1"/>
</dbReference>
<accession>A0A9W5TW94</accession>
<evidence type="ECO:0000313" key="3">
    <source>
        <dbReference type="Proteomes" id="UP000621492"/>
    </source>
</evidence>
<feature type="domain" description="N-acetyltransferase" evidence="1">
    <location>
        <begin position="1"/>
        <end position="160"/>
    </location>
</feature>
<sequence>MIVNDISLDFYNQKYEADLARYSLLKDHLNYTAHPIDAIEKCGHDGEMYPVVILSQRLPVGFFVLHGWNGVQRYSDNRKAILLRAYSVDSRYQGRGIATQSLRLLPAFVKKYFPGKDEIILAVNHNNINAQMVYKKSGFIDRSSRVMGRKGEQFVFGRRI</sequence>
<evidence type="ECO:0000259" key="1">
    <source>
        <dbReference type="PROSITE" id="PS51186"/>
    </source>
</evidence>
<comment type="caution">
    <text evidence="2">The sequence shown here is derived from an EMBL/GenBank/DDBJ whole genome shotgun (WGS) entry which is preliminary data.</text>
</comment>
<dbReference type="Gene3D" id="3.40.630.30">
    <property type="match status" value="1"/>
</dbReference>
<reference evidence="2" key="2">
    <citation type="submission" date="2020-09" db="EMBL/GenBank/DDBJ databases">
        <authorList>
            <person name="Sun Q."/>
            <person name="Zhou Y."/>
        </authorList>
    </citation>
    <scope>NUCLEOTIDE SEQUENCE</scope>
    <source>
        <strain evidence="2">CGMCC 1.15454</strain>
    </source>
</reference>
<dbReference type="GO" id="GO:0016747">
    <property type="term" value="F:acyltransferase activity, transferring groups other than amino-acyl groups"/>
    <property type="evidence" value="ECO:0007669"/>
    <property type="project" value="InterPro"/>
</dbReference>
<dbReference type="PROSITE" id="PS51186">
    <property type="entry name" value="GNAT"/>
    <property type="match status" value="1"/>
</dbReference>
<name>A0A9W5TW94_9BACI</name>
<dbReference type="PANTHER" id="PTHR43328:SF1">
    <property type="entry name" value="N-ACETYLTRANSFERASE DOMAIN-CONTAINING PROTEIN"/>
    <property type="match status" value="1"/>
</dbReference>